<keyword evidence="1" id="KW-0456">Lyase</keyword>
<dbReference type="InterPro" id="IPR032466">
    <property type="entry name" value="Metal_Hydrolase"/>
</dbReference>
<dbReference type="GO" id="GO:0016831">
    <property type="term" value="F:carboxy-lyase activity"/>
    <property type="evidence" value="ECO:0007669"/>
    <property type="project" value="InterPro"/>
</dbReference>
<evidence type="ECO:0000313" key="4">
    <source>
        <dbReference type="Proteomes" id="UP000623678"/>
    </source>
</evidence>
<name>A0A926EMB9_9FIRM</name>
<evidence type="ECO:0000256" key="1">
    <source>
        <dbReference type="ARBA" id="ARBA00023239"/>
    </source>
</evidence>
<dbReference type="Gene3D" id="3.20.20.140">
    <property type="entry name" value="Metal-dependent hydrolases"/>
    <property type="match status" value="1"/>
</dbReference>
<dbReference type="Pfam" id="PF04909">
    <property type="entry name" value="Amidohydro_2"/>
    <property type="match status" value="1"/>
</dbReference>
<dbReference type="RefSeq" id="WP_262395822.1">
    <property type="nucleotide sequence ID" value="NZ_JACRTD010000008.1"/>
</dbReference>
<dbReference type="PANTHER" id="PTHR21240">
    <property type="entry name" value="2-AMINO-3-CARBOXYLMUCONATE-6-SEMIALDEHYDE DECARBOXYLASE"/>
    <property type="match status" value="1"/>
</dbReference>
<dbReference type="GO" id="GO:0019748">
    <property type="term" value="P:secondary metabolic process"/>
    <property type="evidence" value="ECO:0007669"/>
    <property type="project" value="TreeGrafter"/>
</dbReference>
<dbReference type="PANTHER" id="PTHR21240:SF28">
    <property type="entry name" value="ISO-OROTATE DECARBOXYLASE (EUROFUNG)"/>
    <property type="match status" value="1"/>
</dbReference>
<protein>
    <submittedName>
        <fullName evidence="3">Amidohydrolase family protein</fullName>
    </submittedName>
</protein>
<organism evidence="3 4">
    <name type="scientific">Youxingia wuxianensis</name>
    <dbReference type="NCBI Taxonomy" id="2763678"/>
    <lineage>
        <taxon>Bacteria</taxon>
        <taxon>Bacillati</taxon>
        <taxon>Bacillota</taxon>
        <taxon>Clostridia</taxon>
        <taxon>Eubacteriales</taxon>
        <taxon>Oscillospiraceae</taxon>
        <taxon>Youxingia</taxon>
    </lineage>
</organism>
<dbReference type="Proteomes" id="UP000623678">
    <property type="component" value="Unassembled WGS sequence"/>
</dbReference>
<dbReference type="InterPro" id="IPR006680">
    <property type="entry name" value="Amidohydro-rel"/>
</dbReference>
<dbReference type="GO" id="GO:0005737">
    <property type="term" value="C:cytoplasm"/>
    <property type="evidence" value="ECO:0007669"/>
    <property type="project" value="TreeGrafter"/>
</dbReference>
<comment type="caution">
    <text evidence="3">The sequence shown here is derived from an EMBL/GenBank/DDBJ whole genome shotgun (WGS) entry which is preliminary data.</text>
</comment>
<feature type="domain" description="Amidohydrolase-related" evidence="2">
    <location>
        <begin position="45"/>
        <end position="264"/>
    </location>
</feature>
<sequence>MNEYKSIDSHCHIYCFDKTDYFNDLPLFDYMNFYNIEKCAQIAVNESDNENVIRVVSQHPEKLFGIAYINVRKMDEYLAKLRQGVKDGIFRGVKMHPYVEDYQLDDPKIYPIYETCLELDIPVLFHTGVLHFNKWVTASDTDNFDAKTSCIGYPVQFGNVLERYKDLKIIFAHFGGNFYPEFLSLCERFDNAYMDTAWLDHYSERNLPPVTVQSWIEHAVKFLGSQKILYGGEDIYPTDIEKCNLTRTQKDDILYNNAKRLYKL</sequence>
<evidence type="ECO:0000259" key="2">
    <source>
        <dbReference type="Pfam" id="PF04909"/>
    </source>
</evidence>
<gene>
    <name evidence="3" type="ORF">H8705_10940</name>
</gene>
<keyword evidence="4" id="KW-1185">Reference proteome</keyword>
<dbReference type="GO" id="GO:0016787">
    <property type="term" value="F:hydrolase activity"/>
    <property type="evidence" value="ECO:0007669"/>
    <property type="project" value="InterPro"/>
</dbReference>
<proteinExistence type="predicted"/>
<evidence type="ECO:0000313" key="3">
    <source>
        <dbReference type="EMBL" id="MBC8586098.1"/>
    </source>
</evidence>
<accession>A0A926EMB9</accession>
<dbReference type="SUPFAM" id="SSF51556">
    <property type="entry name" value="Metallo-dependent hydrolases"/>
    <property type="match status" value="1"/>
</dbReference>
<reference evidence="3" key="1">
    <citation type="submission" date="2020-08" db="EMBL/GenBank/DDBJ databases">
        <title>Genome public.</title>
        <authorList>
            <person name="Liu C."/>
            <person name="Sun Q."/>
        </authorList>
    </citation>
    <scope>NUCLEOTIDE SEQUENCE</scope>
    <source>
        <strain evidence="3">NSJ-64</strain>
    </source>
</reference>
<dbReference type="AlphaFoldDB" id="A0A926EMB9"/>
<dbReference type="InterPro" id="IPR032465">
    <property type="entry name" value="ACMSD"/>
</dbReference>
<dbReference type="EMBL" id="JACRTD010000008">
    <property type="protein sequence ID" value="MBC8586098.1"/>
    <property type="molecule type" value="Genomic_DNA"/>
</dbReference>